<proteinExistence type="predicted"/>
<dbReference type="Proteomes" id="UP001595973">
    <property type="component" value="Unassembled WGS sequence"/>
</dbReference>
<dbReference type="RefSeq" id="WP_380720627.1">
    <property type="nucleotide sequence ID" value="NZ_JBHSGI010000031.1"/>
</dbReference>
<evidence type="ECO:0000313" key="3">
    <source>
        <dbReference type="EMBL" id="MFC4670948.1"/>
    </source>
</evidence>
<feature type="domain" description="FAD-binding" evidence="2">
    <location>
        <begin position="7"/>
        <end position="342"/>
    </location>
</feature>
<evidence type="ECO:0000256" key="1">
    <source>
        <dbReference type="ARBA" id="ARBA00023002"/>
    </source>
</evidence>
<organism evidence="3 4">
    <name type="scientific">Seohaeicola nanhaiensis</name>
    <dbReference type="NCBI Taxonomy" id="1387282"/>
    <lineage>
        <taxon>Bacteria</taxon>
        <taxon>Pseudomonadati</taxon>
        <taxon>Pseudomonadota</taxon>
        <taxon>Alphaproteobacteria</taxon>
        <taxon>Rhodobacterales</taxon>
        <taxon>Roseobacteraceae</taxon>
        <taxon>Seohaeicola</taxon>
    </lineage>
</organism>
<evidence type="ECO:0000313" key="4">
    <source>
        <dbReference type="Proteomes" id="UP001595973"/>
    </source>
</evidence>
<dbReference type="NCBIfam" id="NF004829">
    <property type="entry name" value="PRK06183.1-3"/>
    <property type="match status" value="1"/>
</dbReference>
<dbReference type="Gene3D" id="3.30.70.2450">
    <property type="match status" value="1"/>
</dbReference>
<dbReference type="PANTHER" id="PTHR43476:SF3">
    <property type="entry name" value="FAD-BINDING MONOOXYGENASE"/>
    <property type="match status" value="1"/>
</dbReference>
<dbReference type="SUPFAM" id="SSF51905">
    <property type="entry name" value="FAD/NAD(P)-binding domain"/>
    <property type="match status" value="1"/>
</dbReference>
<dbReference type="Pfam" id="PF01494">
    <property type="entry name" value="FAD_binding_3"/>
    <property type="match status" value="1"/>
</dbReference>
<evidence type="ECO:0000259" key="2">
    <source>
        <dbReference type="Pfam" id="PF01494"/>
    </source>
</evidence>
<dbReference type="PRINTS" id="PR00420">
    <property type="entry name" value="RNGMNOXGNASE"/>
</dbReference>
<protein>
    <submittedName>
        <fullName evidence="3">Bifunctional 3-(3-hydroxy-phenyl)propionate/3-hydroxycinnamic acid hydroxylase</fullName>
    </submittedName>
</protein>
<dbReference type="EMBL" id="JBHSGI010000031">
    <property type="protein sequence ID" value="MFC4670948.1"/>
    <property type="molecule type" value="Genomic_DNA"/>
</dbReference>
<keyword evidence="4" id="KW-1185">Reference proteome</keyword>
<dbReference type="InterPro" id="IPR002938">
    <property type="entry name" value="FAD-bd"/>
</dbReference>
<dbReference type="Gene3D" id="3.50.50.60">
    <property type="entry name" value="FAD/NAD(P)-binding domain"/>
    <property type="match status" value="1"/>
</dbReference>
<sequence length="537" mass="58248">MQTYPAEMPVVIVGAGPCGLTLANLLVTMGVDCLVLEREPGPMNLPRAIVLDDEGARTLQVFGLDRSYVAGTLPGEGSRYYNDAGHCFAETGRGPRTYGFPKRNFIYQPQFETALRDALVTRAPDVLRFGSDVTDVRQGPSGAEVHVTGPDGQPHVIRAQWVAACDGGRSPIRERLGIPMSGETYAQDWIVLDTKDDPDSAPFSRFFCSSSRPHVSIPAPNGGRRYEFMLLPGETRAAVLEPAFLADLLQPFRPYDEAMILRKTVYTFHARIAERFREGRILLLGDAAHLTPPFAGQGMNAGLRDAHNVAWKIAAHLAGADPAILDSYETERRKPAWDMIQLAVAMGDIVMPAGASQVAFRDLLMQALDPFPAVKDYLIQMRFKPRPRYADGLFLGLGHAEFESDLVGEMIPQPDLAEGAGKLDDLLGPGFALIAQGEAGFQAAKAIGRDSFLGLPLSLVPLAGRTGGGHVLAEEAAARPLRTHRGQVLLIRPDRYCAAAFWPEALAEGLQRYEALFSAAAERSEAMTEAVSISAAR</sequence>
<dbReference type="InterPro" id="IPR036188">
    <property type="entry name" value="FAD/NAD-bd_sf"/>
</dbReference>
<name>A0ABV9KLU5_9RHOB</name>
<comment type="caution">
    <text evidence="3">The sequence shown here is derived from an EMBL/GenBank/DDBJ whole genome shotgun (WGS) entry which is preliminary data.</text>
</comment>
<dbReference type="InterPro" id="IPR050631">
    <property type="entry name" value="PheA/TfdB_FAD_monoxygenase"/>
</dbReference>
<dbReference type="PANTHER" id="PTHR43476">
    <property type="entry name" value="3-(3-HYDROXY-PHENYL)PROPIONATE/3-HYDROXYCINNAMIC ACID HYDROXYLASE"/>
    <property type="match status" value="1"/>
</dbReference>
<reference evidence="4" key="1">
    <citation type="journal article" date="2019" name="Int. J. Syst. Evol. Microbiol.">
        <title>The Global Catalogue of Microorganisms (GCM) 10K type strain sequencing project: providing services to taxonomists for standard genome sequencing and annotation.</title>
        <authorList>
            <consortium name="The Broad Institute Genomics Platform"/>
            <consortium name="The Broad Institute Genome Sequencing Center for Infectious Disease"/>
            <person name="Wu L."/>
            <person name="Ma J."/>
        </authorList>
    </citation>
    <scope>NUCLEOTIDE SEQUENCE [LARGE SCALE GENOMIC DNA]</scope>
    <source>
        <strain evidence="4">CGMCC 4.7283</strain>
    </source>
</reference>
<gene>
    <name evidence="3" type="ORF">ACFO5X_20535</name>
</gene>
<accession>A0ABV9KLU5</accession>
<keyword evidence="1" id="KW-0560">Oxidoreductase</keyword>